<name>A0A3S1HUS3_ELYCH</name>
<accession>A0A3S1HUS3</accession>
<dbReference type="EMBL" id="RQTK01000137">
    <property type="protein sequence ID" value="RUS86487.1"/>
    <property type="molecule type" value="Genomic_DNA"/>
</dbReference>
<evidence type="ECO:0000313" key="2">
    <source>
        <dbReference type="Proteomes" id="UP000271974"/>
    </source>
</evidence>
<proteinExistence type="predicted"/>
<keyword evidence="2" id="KW-1185">Reference proteome</keyword>
<dbReference type="OrthoDB" id="6157089at2759"/>
<evidence type="ECO:0000313" key="1">
    <source>
        <dbReference type="EMBL" id="RUS86487.1"/>
    </source>
</evidence>
<evidence type="ECO:0008006" key="3">
    <source>
        <dbReference type="Google" id="ProtNLM"/>
    </source>
</evidence>
<organism evidence="1 2">
    <name type="scientific">Elysia chlorotica</name>
    <name type="common">Eastern emerald elysia</name>
    <name type="synonym">Sea slug</name>
    <dbReference type="NCBI Taxonomy" id="188477"/>
    <lineage>
        <taxon>Eukaryota</taxon>
        <taxon>Metazoa</taxon>
        <taxon>Spiralia</taxon>
        <taxon>Lophotrochozoa</taxon>
        <taxon>Mollusca</taxon>
        <taxon>Gastropoda</taxon>
        <taxon>Heterobranchia</taxon>
        <taxon>Euthyneura</taxon>
        <taxon>Panpulmonata</taxon>
        <taxon>Sacoglossa</taxon>
        <taxon>Placobranchoidea</taxon>
        <taxon>Plakobranchidae</taxon>
        <taxon>Elysia</taxon>
    </lineage>
</organism>
<sequence length="101" mass="10060">MVTITPGGDIILNSIPTAGTSETFTVLATDHGVYPGSLSSVVSATVTVAGIDCTTTTTTTTTTATVTTTTAATTTDGSNAGSDDENVPWIILASLFGLVFA</sequence>
<dbReference type="Proteomes" id="UP000271974">
    <property type="component" value="Unassembled WGS sequence"/>
</dbReference>
<feature type="non-terminal residue" evidence="1">
    <location>
        <position position="101"/>
    </location>
</feature>
<dbReference type="AlphaFoldDB" id="A0A3S1HUS3"/>
<reference evidence="1 2" key="1">
    <citation type="submission" date="2019-01" db="EMBL/GenBank/DDBJ databases">
        <title>A draft genome assembly of the solar-powered sea slug Elysia chlorotica.</title>
        <authorList>
            <person name="Cai H."/>
            <person name="Li Q."/>
            <person name="Fang X."/>
            <person name="Li J."/>
            <person name="Curtis N.E."/>
            <person name="Altenburger A."/>
            <person name="Shibata T."/>
            <person name="Feng M."/>
            <person name="Maeda T."/>
            <person name="Schwartz J.A."/>
            <person name="Shigenobu S."/>
            <person name="Lundholm N."/>
            <person name="Nishiyama T."/>
            <person name="Yang H."/>
            <person name="Hasebe M."/>
            <person name="Li S."/>
            <person name="Pierce S.K."/>
            <person name="Wang J."/>
        </authorList>
    </citation>
    <scope>NUCLEOTIDE SEQUENCE [LARGE SCALE GENOMIC DNA]</scope>
    <source>
        <strain evidence="1">EC2010</strain>
        <tissue evidence="1">Whole organism of an adult</tissue>
    </source>
</reference>
<protein>
    <recommendedName>
        <fullName evidence="3">Cadherin domain-containing protein</fullName>
    </recommendedName>
</protein>
<gene>
    <name evidence="1" type="ORF">EGW08_005737</name>
</gene>
<comment type="caution">
    <text evidence="1">The sequence shown here is derived from an EMBL/GenBank/DDBJ whole genome shotgun (WGS) entry which is preliminary data.</text>
</comment>